<gene>
    <name evidence="1" type="ORF">ECRASSUSDP1_LOCUS21046</name>
</gene>
<name>A0AAD1XUJ9_EUPCR</name>
<evidence type="ECO:0000313" key="1">
    <source>
        <dbReference type="EMBL" id="CAI2379633.1"/>
    </source>
</evidence>
<protein>
    <submittedName>
        <fullName evidence="1">Uncharacterized protein</fullName>
    </submittedName>
</protein>
<dbReference type="Proteomes" id="UP001295684">
    <property type="component" value="Unassembled WGS sequence"/>
</dbReference>
<keyword evidence="2" id="KW-1185">Reference proteome</keyword>
<dbReference type="AlphaFoldDB" id="A0AAD1XUJ9"/>
<dbReference type="EMBL" id="CAMPGE010021489">
    <property type="protein sequence ID" value="CAI2379633.1"/>
    <property type="molecule type" value="Genomic_DNA"/>
</dbReference>
<comment type="caution">
    <text evidence="1">The sequence shown here is derived from an EMBL/GenBank/DDBJ whole genome shotgun (WGS) entry which is preliminary data.</text>
</comment>
<organism evidence="1 2">
    <name type="scientific">Euplotes crassus</name>
    <dbReference type="NCBI Taxonomy" id="5936"/>
    <lineage>
        <taxon>Eukaryota</taxon>
        <taxon>Sar</taxon>
        <taxon>Alveolata</taxon>
        <taxon>Ciliophora</taxon>
        <taxon>Intramacronucleata</taxon>
        <taxon>Spirotrichea</taxon>
        <taxon>Hypotrichia</taxon>
        <taxon>Euplotida</taxon>
        <taxon>Euplotidae</taxon>
        <taxon>Moneuplotes</taxon>
    </lineage>
</organism>
<proteinExistence type="predicted"/>
<accession>A0AAD1XUJ9</accession>
<evidence type="ECO:0000313" key="2">
    <source>
        <dbReference type="Proteomes" id="UP001295684"/>
    </source>
</evidence>
<sequence>MWEPRHTFQSISNETMAKKFSTLGKAKFYQPTGMGRDDYIFRSNGGFCPQAGSCKIYEKGEFLFQKQRHVDSIPNIHSKSVIYHANGGGRDTYISCSAGGLTKQNAAGEMRNTFYNGLRASGFAHTPKRCQSGIATRRQRQDFYTKTQSFKSRRSSAIQNSYRKYQRYQDSRLSCPRPADSHQKKYKPDTLKVLKACQAFGKRPKKGKRY</sequence>
<reference evidence="1" key="1">
    <citation type="submission" date="2023-07" db="EMBL/GenBank/DDBJ databases">
        <authorList>
            <consortium name="AG Swart"/>
            <person name="Singh M."/>
            <person name="Singh A."/>
            <person name="Seah K."/>
            <person name="Emmerich C."/>
        </authorList>
    </citation>
    <scope>NUCLEOTIDE SEQUENCE</scope>
    <source>
        <strain evidence="1">DP1</strain>
    </source>
</reference>